<comment type="caution">
    <text evidence="1">The sequence shown here is derived from an EMBL/GenBank/DDBJ whole genome shotgun (WGS) entry which is preliminary data.</text>
</comment>
<keyword evidence="2" id="KW-1185">Reference proteome</keyword>
<organism evidence="1 2">
    <name type="scientific">Melastoma candidum</name>
    <dbReference type="NCBI Taxonomy" id="119954"/>
    <lineage>
        <taxon>Eukaryota</taxon>
        <taxon>Viridiplantae</taxon>
        <taxon>Streptophyta</taxon>
        <taxon>Embryophyta</taxon>
        <taxon>Tracheophyta</taxon>
        <taxon>Spermatophyta</taxon>
        <taxon>Magnoliopsida</taxon>
        <taxon>eudicotyledons</taxon>
        <taxon>Gunneridae</taxon>
        <taxon>Pentapetalae</taxon>
        <taxon>rosids</taxon>
        <taxon>malvids</taxon>
        <taxon>Myrtales</taxon>
        <taxon>Melastomataceae</taxon>
        <taxon>Melastomatoideae</taxon>
        <taxon>Melastomateae</taxon>
        <taxon>Melastoma</taxon>
    </lineage>
</organism>
<sequence>MTAPSSPSSSASFLIAFSLLSTAAHSLGTGSTLAVSDSSPVVCGVSSGQSLHSVKCFSPTAGGTFTLSPPTASFSSISGGSGSLCGLRTGGHNVLCWDDLGSSGSILTFKRIYNSATSVVDAIALGGSHLCGLLNGTNESICWRVRRSFSLPPKGETFSQVSSGFGFTCGLSANGSAVRCWGSNGVAEIVQNEFGDMPMLSVVAGGYHACGINATGQVVCKGRNDYGQLDVPFNLPLEYSVLSLGARHSCAIRRLNNTVVCWGDDGSYSQKEVGGLAFELIASGANFTCGLMTNNFSVLCWGSGWPTGSANSTAQLLPLAGILPGPCVDAGSCHCGIVALSQNLCYGDSVVCSRCDIELQTPPALTHQEPPPKICPPSKVLSKKLLVFVIVGSVGTFIGLCTAIYILWTGSRLGRKKVHNSVQPTITKANSNNNSSNSNSNPLSRSTTIRRQGSRIMRRQRSGPSTKHADRAEEFSLAELTAATNFFSLENKIGSGSFGVVFFGKLSDGREVAIKRGETGLKLKKLQEKESAFDSELAFLSRVHHRHLVRLVGYCEENNERLLVYEYMSNGALYDHLHKRDDSNKSSSPVDSWKMRIKIALEAAKGIEYLHCYAVPPIIHRDIKSSNILLDANWSVRVSDFGLSLMGSDPYQDGQRPSKAVGTVGYIDPEYYGLNVLTAKSDVYGLGVVLLELLTGKRAIFKNGGEGATPMSVVDYAVPAIMAGELAKVLDKKVPPADVREGEAVELVGNTAMHCVNLEGKDRPTMSDIVLNLERALAVCDGSSHGSISSRSSISVVAE</sequence>
<dbReference type="EMBL" id="CM042882">
    <property type="protein sequence ID" value="KAI4383961.1"/>
    <property type="molecule type" value="Genomic_DNA"/>
</dbReference>
<reference evidence="2" key="1">
    <citation type="journal article" date="2023" name="Front. Plant Sci.">
        <title>Chromosomal-level genome assembly of Melastoma candidum provides insights into trichome evolution.</title>
        <authorList>
            <person name="Zhong Y."/>
            <person name="Wu W."/>
            <person name="Sun C."/>
            <person name="Zou P."/>
            <person name="Liu Y."/>
            <person name="Dai S."/>
            <person name="Zhou R."/>
        </authorList>
    </citation>
    <scope>NUCLEOTIDE SEQUENCE [LARGE SCALE GENOMIC DNA]</scope>
</reference>
<dbReference type="Proteomes" id="UP001057402">
    <property type="component" value="Chromosome 3"/>
</dbReference>
<evidence type="ECO:0000313" key="1">
    <source>
        <dbReference type="EMBL" id="KAI4383961.1"/>
    </source>
</evidence>
<name>A0ACB9S1K2_9MYRT</name>
<evidence type="ECO:0000313" key="2">
    <source>
        <dbReference type="Proteomes" id="UP001057402"/>
    </source>
</evidence>
<protein>
    <submittedName>
        <fullName evidence="1">Uncharacterized protein</fullName>
    </submittedName>
</protein>
<gene>
    <name evidence="1" type="ORF">MLD38_009739</name>
</gene>
<accession>A0ACB9S1K2</accession>
<proteinExistence type="predicted"/>